<proteinExistence type="predicted"/>
<feature type="region of interest" description="Disordered" evidence="1">
    <location>
        <begin position="47"/>
        <end position="78"/>
    </location>
</feature>
<dbReference type="Gene3D" id="1.10.510.10">
    <property type="entry name" value="Transferase(Phosphotransferase) domain 1"/>
    <property type="match status" value="1"/>
</dbReference>
<name>A0A8W8NBG8_MAGGI</name>
<dbReference type="EnsemblMetazoa" id="G5481.57">
    <property type="protein sequence ID" value="G5481.57:cds"/>
    <property type="gene ID" value="G5481"/>
</dbReference>
<keyword evidence="3" id="KW-1185">Reference proteome</keyword>
<dbReference type="Proteomes" id="UP000005408">
    <property type="component" value="Unassembled WGS sequence"/>
</dbReference>
<dbReference type="InterPro" id="IPR011009">
    <property type="entry name" value="Kinase-like_dom_sf"/>
</dbReference>
<evidence type="ECO:0000256" key="1">
    <source>
        <dbReference type="SAM" id="MobiDB-lite"/>
    </source>
</evidence>
<evidence type="ECO:0000313" key="2">
    <source>
        <dbReference type="EnsemblMetazoa" id="G5481.57:cds"/>
    </source>
</evidence>
<protein>
    <submittedName>
        <fullName evidence="2">Uncharacterized protein</fullName>
    </submittedName>
</protein>
<accession>A0A8W8NBG8</accession>
<dbReference type="AlphaFoldDB" id="A0A8W8NBG8"/>
<sequence length="78" mass="9174">MHYITDPENTDHRDLFDLVWCMLKYCPKERITLREAFRHPFFARYNTTEEDGGSRAGNQDRERSHSISSLAAVRDSPD</sequence>
<reference evidence="2" key="1">
    <citation type="submission" date="2022-08" db="UniProtKB">
        <authorList>
            <consortium name="EnsemblMetazoa"/>
        </authorList>
    </citation>
    <scope>IDENTIFICATION</scope>
    <source>
        <strain evidence="2">05x7-T-G4-1.051#20</strain>
    </source>
</reference>
<organism evidence="2 3">
    <name type="scientific">Magallana gigas</name>
    <name type="common">Pacific oyster</name>
    <name type="synonym">Crassostrea gigas</name>
    <dbReference type="NCBI Taxonomy" id="29159"/>
    <lineage>
        <taxon>Eukaryota</taxon>
        <taxon>Metazoa</taxon>
        <taxon>Spiralia</taxon>
        <taxon>Lophotrochozoa</taxon>
        <taxon>Mollusca</taxon>
        <taxon>Bivalvia</taxon>
        <taxon>Autobranchia</taxon>
        <taxon>Pteriomorphia</taxon>
        <taxon>Ostreida</taxon>
        <taxon>Ostreoidea</taxon>
        <taxon>Ostreidae</taxon>
        <taxon>Magallana</taxon>
    </lineage>
</organism>
<evidence type="ECO:0000313" key="3">
    <source>
        <dbReference type="Proteomes" id="UP000005408"/>
    </source>
</evidence>
<dbReference type="SUPFAM" id="SSF56112">
    <property type="entry name" value="Protein kinase-like (PK-like)"/>
    <property type="match status" value="1"/>
</dbReference>